<sequence>MSCLNRDIIFAIGKKLVEDGDPVAIMKFALSGKKQLYEMRNVFASVTFLDLNEGFYGIGWGRKSGKFYYQNGEELPLKFFMDCIGDSVINLHLNFSHIRRTMYQPFIEKIVENHKLVKFSLSAETLMQQTFLDEFLPQFAATLKHVSIPSSCMTPKFRDSLDLESLTILDQFDFELPLFCCKTTSLTLADKNNPYPNGSYNDFVAKYPILNPGLTSIKRICFKLDFYDYEICRILFTDLINYFPSVELIQFTFPLIIKNFVLNYIQFYTYVIQKSIKVPPKVVIDFWKVGETIDWFDLDGWKEVCVDFELDESLANFYCFRKSIQSGGDESAVLEVQIPK</sequence>
<reference evidence="2" key="1">
    <citation type="submission" date="2022-11" db="UniProtKB">
        <authorList>
            <consortium name="WormBaseParasite"/>
        </authorList>
    </citation>
    <scope>IDENTIFICATION</scope>
</reference>
<dbReference type="WBParaSite" id="PS1159_v2.g17054.t1">
    <property type="protein sequence ID" value="PS1159_v2.g17054.t1"/>
    <property type="gene ID" value="PS1159_v2.g17054"/>
</dbReference>
<dbReference type="Proteomes" id="UP000887580">
    <property type="component" value="Unplaced"/>
</dbReference>
<protein>
    <submittedName>
        <fullName evidence="2">DUF38 domain-containing protein</fullName>
    </submittedName>
</protein>
<name>A0AC35FFW2_9BILA</name>
<proteinExistence type="predicted"/>
<accession>A0AC35FFW2</accession>
<evidence type="ECO:0000313" key="1">
    <source>
        <dbReference type="Proteomes" id="UP000887580"/>
    </source>
</evidence>
<evidence type="ECO:0000313" key="2">
    <source>
        <dbReference type="WBParaSite" id="PS1159_v2.g17054.t1"/>
    </source>
</evidence>
<organism evidence="1 2">
    <name type="scientific">Panagrolaimus sp. PS1159</name>
    <dbReference type="NCBI Taxonomy" id="55785"/>
    <lineage>
        <taxon>Eukaryota</taxon>
        <taxon>Metazoa</taxon>
        <taxon>Ecdysozoa</taxon>
        <taxon>Nematoda</taxon>
        <taxon>Chromadorea</taxon>
        <taxon>Rhabditida</taxon>
        <taxon>Tylenchina</taxon>
        <taxon>Panagrolaimomorpha</taxon>
        <taxon>Panagrolaimoidea</taxon>
        <taxon>Panagrolaimidae</taxon>
        <taxon>Panagrolaimus</taxon>
    </lineage>
</organism>